<accession>A0A5C5ZG91</accession>
<organism evidence="1 2">
    <name type="scientific">Pseudobythopirellula maris</name>
    <dbReference type="NCBI Taxonomy" id="2527991"/>
    <lineage>
        <taxon>Bacteria</taxon>
        <taxon>Pseudomonadati</taxon>
        <taxon>Planctomycetota</taxon>
        <taxon>Planctomycetia</taxon>
        <taxon>Pirellulales</taxon>
        <taxon>Lacipirellulaceae</taxon>
        <taxon>Pseudobythopirellula</taxon>
    </lineage>
</organism>
<protein>
    <submittedName>
        <fullName evidence="1">Uncharacterized protein</fullName>
    </submittedName>
</protein>
<sequence length="103" mass="10876">MNPALNAATNSAATNAAVQQAIANSIRASGVLVRMEPGDLLGLLGRTAEPLVVYAIQSGFLQKTKHQYLTSYKGLAFFAHSDEPIQLPREAEVVTADKIGIPG</sequence>
<proteinExistence type="predicted"/>
<name>A0A5C5ZG91_9BACT</name>
<dbReference type="RefSeq" id="WP_146403436.1">
    <property type="nucleotide sequence ID" value="NZ_SJPQ01000006.1"/>
</dbReference>
<dbReference type="EMBL" id="SJPQ01000006">
    <property type="protein sequence ID" value="TWT86158.1"/>
    <property type="molecule type" value="Genomic_DNA"/>
</dbReference>
<dbReference type="OrthoDB" id="166307at2"/>
<comment type="caution">
    <text evidence="1">The sequence shown here is derived from an EMBL/GenBank/DDBJ whole genome shotgun (WGS) entry which is preliminary data.</text>
</comment>
<evidence type="ECO:0000313" key="1">
    <source>
        <dbReference type="EMBL" id="TWT86158.1"/>
    </source>
</evidence>
<keyword evidence="2" id="KW-1185">Reference proteome</keyword>
<evidence type="ECO:0000313" key="2">
    <source>
        <dbReference type="Proteomes" id="UP000315440"/>
    </source>
</evidence>
<dbReference type="AlphaFoldDB" id="A0A5C5ZG91"/>
<reference evidence="1 2" key="1">
    <citation type="submission" date="2019-02" db="EMBL/GenBank/DDBJ databases">
        <title>Deep-cultivation of Planctomycetes and their phenomic and genomic characterization uncovers novel biology.</title>
        <authorList>
            <person name="Wiegand S."/>
            <person name="Jogler M."/>
            <person name="Boedeker C."/>
            <person name="Pinto D."/>
            <person name="Vollmers J."/>
            <person name="Rivas-Marin E."/>
            <person name="Kohn T."/>
            <person name="Peeters S.H."/>
            <person name="Heuer A."/>
            <person name="Rast P."/>
            <person name="Oberbeckmann S."/>
            <person name="Bunk B."/>
            <person name="Jeske O."/>
            <person name="Meyerdierks A."/>
            <person name="Storesund J.E."/>
            <person name="Kallscheuer N."/>
            <person name="Luecker S."/>
            <person name="Lage O.M."/>
            <person name="Pohl T."/>
            <person name="Merkel B.J."/>
            <person name="Hornburger P."/>
            <person name="Mueller R.-W."/>
            <person name="Bruemmer F."/>
            <person name="Labrenz M."/>
            <person name="Spormann A.M."/>
            <person name="Op Den Camp H."/>
            <person name="Overmann J."/>
            <person name="Amann R."/>
            <person name="Jetten M.S.M."/>
            <person name="Mascher T."/>
            <person name="Medema M.H."/>
            <person name="Devos D.P."/>
            <person name="Kaster A.-K."/>
            <person name="Ovreas L."/>
            <person name="Rohde M."/>
            <person name="Galperin M.Y."/>
            <person name="Jogler C."/>
        </authorList>
    </citation>
    <scope>NUCLEOTIDE SEQUENCE [LARGE SCALE GENOMIC DNA]</scope>
    <source>
        <strain evidence="1 2">Mal64</strain>
    </source>
</reference>
<gene>
    <name evidence="1" type="ORF">Mal64_38980</name>
</gene>
<dbReference type="Proteomes" id="UP000315440">
    <property type="component" value="Unassembled WGS sequence"/>
</dbReference>